<dbReference type="GO" id="GO:0005730">
    <property type="term" value="C:nucleolus"/>
    <property type="evidence" value="ECO:0007669"/>
    <property type="project" value="InterPro"/>
</dbReference>
<comment type="subcellular location">
    <subcellularLocation>
        <location evidence="1">Nucleus</location>
    </subcellularLocation>
</comment>
<proteinExistence type="predicted"/>
<dbReference type="InterPro" id="IPR007015">
    <property type="entry name" value="DNA_pol_V/MYBBP1A"/>
</dbReference>
<dbReference type="PANTHER" id="PTHR13213">
    <property type="entry name" value="MYB-BINDING PROTEIN 1A FAMILY MEMBER"/>
    <property type="match status" value="1"/>
</dbReference>
<keyword evidence="2" id="KW-0539">Nucleus</keyword>
<evidence type="ECO:0000313" key="3">
    <source>
        <dbReference type="EMBL" id="KTW30927.1"/>
    </source>
</evidence>
<gene>
    <name evidence="3" type="ORF">T551_01479</name>
</gene>
<dbReference type="RefSeq" id="XP_018229917.1">
    <property type="nucleotide sequence ID" value="XM_018373742.1"/>
</dbReference>
<evidence type="ECO:0008006" key="5">
    <source>
        <dbReference type="Google" id="ProtNLM"/>
    </source>
</evidence>
<name>A0A0W4ZRD8_PNEJ7</name>
<dbReference type="EMBL" id="LFWA01000006">
    <property type="protein sequence ID" value="KTW30927.1"/>
    <property type="molecule type" value="Genomic_DNA"/>
</dbReference>
<reference evidence="4" key="1">
    <citation type="journal article" date="2016" name="Nat. Commun.">
        <title>Genome analysis of three Pneumocystis species reveals adaptation mechanisms to life exclusively in mammalian hosts.</title>
        <authorList>
            <person name="Ma L."/>
            <person name="Chen Z."/>
            <person name="Huang D.W."/>
            <person name="Kutty G."/>
            <person name="Ishihara M."/>
            <person name="Wang H."/>
            <person name="Abouelleil A."/>
            <person name="Bishop L."/>
            <person name="Davey E."/>
            <person name="Deng R."/>
            <person name="Deng X."/>
            <person name="Fan L."/>
            <person name="Fantoni G."/>
            <person name="Fitzgerald M."/>
            <person name="Gogineni E."/>
            <person name="Goldberg J.M."/>
            <person name="Handley G."/>
            <person name="Hu X."/>
            <person name="Huber C."/>
            <person name="Jiao X."/>
            <person name="Jones K."/>
            <person name="Levin J.Z."/>
            <person name="Liu Y."/>
            <person name="Macdonald P."/>
            <person name="Melnikov A."/>
            <person name="Raley C."/>
            <person name="Sassi M."/>
            <person name="Sherman B.T."/>
            <person name="Song X."/>
            <person name="Sykes S."/>
            <person name="Tran B."/>
            <person name="Walsh L."/>
            <person name="Xia Y."/>
            <person name="Yang J."/>
            <person name="Young S."/>
            <person name="Zeng Q."/>
            <person name="Zheng X."/>
            <person name="Stephens R."/>
            <person name="Nusbaum C."/>
            <person name="Birren B.W."/>
            <person name="Azadi P."/>
            <person name="Lempicki R.A."/>
            <person name="Cuomo C.A."/>
            <person name="Kovacs J.A."/>
        </authorList>
    </citation>
    <scope>NUCLEOTIDE SEQUENCE [LARGE SCALE GENOMIC DNA]</scope>
    <source>
        <strain evidence="4">RU7</strain>
    </source>
</reference>
<dbReference type="Proteomes" id="UP000053447">
    <property type="component" value="Unassembled WGS sequence"/>
</dbReference>
<dbReference type="eggNOG" id="KOG1926">
    <property type="taxonomic scope" value="Eukaryota"/>
</dbReference>
<dbReference type="GO" id="GO:0001163">
    <property type="term" value="F:RNA polymerase I transcription regulatory region sequence-specific DNA binding"/>
    <property type="evidence" value="ECO:0007669"/>
    <property type="project" value="EnsemblFungi"/>
</dbReference>
<dbReference type="GeneID" id="28939997"/>
<sequence length="951" mass="109962">MSELDYYWDLSSNNPELREKSALKIIENVRLTIPKNPKKQNYKDPEQILENLLGENGFYALKRLVKGLSSSRDHSRLGFSTTLSEFLSEFKDIDVEHVVKLIEKYTAIQGNLSSNEERDFLFGRLFGLKAISVSKILQKTKSIEKIENIISILVSLSLKKGWLREPCFSVINNILIQLKSHDQSHEIYSMVLKKICDSKLSKTQEGVAIILTIQKIIKNLKSIGDTQWNPLSPLDSSNLETLAKVLKDVNIDSETKQRGNWSTKLHFVWDIIIEIYTSETSNIVNLSFLDFWTKIIDESFFSATSSLEKKFWGFQIFNLTLPKIEISDISHMFSKNFMRCFINHLSNKDRYLNKISNKVLLCILSVADTRKETILPIIKSLLGPLGALNFDKITKTKLIESLISLSTEKELWDILQLLKTITCFPHSKDTKDIEQKRQISIDIMLSILRNKKCNKSNEWITDYITFFSTYGYFNLKSNSENSFSSNTKIILRSRLSSSLAYLNSQNESNIKSCKNIHEQIFWSSFVVKLIISLSKSEKYDLSINMDPEIHDLKNKSIKIFKKILKKKSNSQGNILYELFAFELLYSLSIIQLHNDDPEASSVLRELKICYNNFFKEKTKPEPNEDTVEVLTDILLGFLSKQSILLRKLVEQVFTYFIYKINNKCLSLLINVLKANENSLKNTLFQETVSDEDYDNTNNNHKLLNNNENDTDDLDDEISGIKIDNELENIVKEAINIPTENTENDSQESANDQQMFELDKHIADILKQRKNQKNKKKIINIKNNTIDFKSKVLDILDIFLKARNEDPIIFNLIIPLLVLIRTTSSDIILNKARNLIGNRLCKAKINMDNLNIETIFDILKQVHGDGLKIKKKVLGTAHSQCSIFLIKIIISKDINLINRVLKVYFNTFNIWITKRKIKLHTSFFTDLINWGNQFKQENKKINSKKRKLSVII</sequence>
<dbReference type="PANTHER" id="PTHR13213:SF2">
    <property type="entry name" value="MYB-BINDING PROTEIN 1A"/>
    <property type="match status" value="1"/>
</dbReference>
<dbReference type="GO" id="GO:0006355">
    <property type="term" value="P:regulation of DNA-templated transcription"/>
    <property type="evidence" value="ECO:0007669"/>
    <property type="project" value="InterPro"/>
</dbReference>
<dbReference type="AlphaFoldDB" id="A0A0W4ZRD8"/>
<comment type="caution">
    <text evidence="3">The sequence shown here is derived from an EMBL/GenBank/DDBJ whole genome shotgun (WGS) entry which is preliminary data.</text>
</comment>
<dbReference type="Pfam" id="PF04931">
    <property type="entry name" value="DNA_pol_phi"/>
    <property type="match status" value="1"/>
</dbReference>
<organism evidence="3 4">
    <name type="scientific">Pneumocystis jirovecii (strain RU7)</name>
    <name type="common">Human pneumocystis pneumonia agent</name>
    <dbReference type="NCBI Taxonomy" id="1408657"/>
    <lineage>
        <taxon>Eukaryota</taxon>
        <taxon>Fungi</taxon>
        <taxon>Dikarya</taxon>
        <taxon>Ascomycota</taxon>
        <taxon>Taphrinomycotina</taxon>
        <taxon>Pneumocystomycetes</taxon>
        <taxon>Pneumocystaceae</taxon>
        <taxon>Pneumocystis</taxon>
    </lineage>
</organism>
<protein>
    <recommendedName>
        <fullName evidence="5">DNA polymerase V</fullName>
    </recommendedName>
</protein>
<dbReference type="VEuPathDB" id="FungiDB:T551_01479"/>
<evidence type="ECO:0000313" key="4">
    <source>
        <dbReference type="Proteomes" id="UP000053447"/>
    </source>
</evidence>
<dbReference type="STRING" id="1408657.A0A0W4ZRD8"/>
<dbReference type="OrthoDB" id="342531at2759"/>
<dbReference type="GO" id="GO:0009303">
    <property type="term" value="P:rRNA transcription"/>
    <property type="evidence" value="ECO:0007669"/>
    <property type="project" value="EnsemblFungi"/>
</dbReference>
<accession>A0A0W4ZRD8</accession>
<keyword evidence="4" id="KW-1185">Reference proteome</keyword>
<dbReference type="GO" id="GO:0000182">
    <property type="term" value="F:rDNA binding"/>
    <property type="evidence" value="ECO:0007669"/>
    <property type="project" value="EnsemblFungi"/>
</dbReference>
<evidence type="ECO:0000256" key="2">
    <source>
        <dbReference type="ARBA" id="ARBA00023242"/>
    </source>
</evidence>
<evidence type="ECO:0000256" key="1">
    <source>
        <dbReference type="ARBA" id="ARBA00004123"/>
    </source>
</evidence>